<dbReference type="InterPro" id="IPR000119">
    <property type="entry name" value="Hist_DNA-bd"/>
</dbReference>
<dbReference type="InterPro" id="IPR020816">
    <property type="entry name" value="Histone-like_DNA-bd_CS"/>
</dbReference>
<protein>
    <submittedName>
        <fullName evidence="5">Histone family protein DNA-binding protein</fullName>
    </submittedName>
</protein>
<dbReference type="AlphaFoldDB" id="A0A0G0KSD8"/>
<accession>A0A0G0KSD8</accession>
<dbReference type="SMART" id="SM00411">
    <property type="entry name" value="BHL"/>
    <property type="match status" value="1"/>
</dbReference>
<evidence type="ECO:0000313" key="5">
    <source>
        <dbReference type="EMBL" id="KKQ78450.1"/>
    </source>
</evidence>
<reference evidence="5 6" key="1">
    <citation type="journal article" date="2015" name="Nature">
        <title>rRNA introns, odd ribosomes, and small enigmatic genomes across a large radiation of phyla.</title>
        <authorList>
            <person name="Brown C.T."/>
            <person name="Hug L.A."/>
            <person name="Thomas B.C."/>
            <person name="Sharon I."/>
            <person name="Castelle C.J."/>
            <person name="Singh A."/>
            <person name="Wilkins M.J."/>
            <person name="Williams K.H."/>
            <person name="Banfield J.F."/>
        </authorList>
    </citation>
    <scope>NUCLEOTIDE SEQUENCE [LARGE SCALE GENOMIC DNA]</scope>
</reference>
<evidence type="ECO:0000256" key="4">
    <source>
        <dbReference type="SAM" id="MobiDB-lite"/>
    </source>
</evidence>
<dbReference type="PROSITE" id="PS00045">
    <property type="entry name" value="HISTONE_LIKE"/>
    <property type="match status" value="1"/>
</dbReference>
<evidence type="ECO:0000256" key="3">
    <source>
        <dbReference type="RuleBase" id="RU003939"/>
    </source>
</evidence>
<dbReference type="InterPro" id="IPR010992">
    <property type="entry name" value="IHF-like_DNA-bd_dom_sf"/>
</dbReference>
<dbReference type="GO" id="GO:0003677">
    <property type="term" value="F:DNA binding"/>
    <property type="evidence" value="ECO:0007669"/>
    <property type="project" value="UniProtKB-KW"/>
</dbReference>
<dbReference type="Pfam" id="PF00216">
    <property type="entry name" value="Bac_DNA_binding"/>
    <property type="match status" value="1"/>
</dbReference>
<evidence type="ECO:0000256" key="1">
    <source>
        <dbReference type="ARBA" id="ARBA00023067"/>
    </source>
</evidence>
<comment type="similarity">
    <text evidence="3">Belongs to the bacterial histone-like protein family.</text>
</comment>
<evidence type="ECO:0000313" key="6">
    <source>
        <dbReference type="Proteomes" id="UP000034324"/>
    </source>
</evidence>
<evidence type="ECO:0000256" key="2">
    <source>
        <dbReference type="ARBA" id="ARBA00023125"/>
    </source>
</evidence>
<dbReference type="CDD" id="cd13831">
    <property type="entry name" value="HU"/>
    <property type="match status" value="1"/>
</dbReference>
<dbReference type="SUPFAM" id="SSF47729">
    <property type="entry name" value="IHF-like DNA-binding proteins"/>
    <property type="match status" value="1"/>
</dbReference>
<dbReference type="EMBL" id="LBVC01000021">
    <property type="protein sequence ID" value="KKQ78450.1"/>
    <property type="molecule type" value="Genomic_DNA"/>
</dbReference>
<dbReference type="GO" id="GO:0005829">
    <property type="term" value="C:cytosol"/>
    <property type="evidence" value="ECO:0007669"/>
    <property type="project" value="TreeGrafter"/>
</dbReference>
<dbReference type="Proteomes" id="UP000034324">
    <property type="component" value="Unassembled WGS sequence"/>
</dbReference>
<feature type="compositionally biased region" description="Polar residues" evidence="4">
    <location>
        <begin position="62"/>
        <end position="73"/>
    </location>
</feature>
<proteinExistence type="inferred from homology"/>
<dbReference type="GO" id="GO:0030527">
    <property type="term" value="F:structural constituent of chromatin"/>
    <property type="evidence" value="ECO:0007669"/>
    <property type="project" value="InterPro"/>
</dbReference>
<name>A0A0G0KSD8_9BACT</name>
<dbReference type="PRINTS" id="PR01727">
    <property type="entry name" value="DNABINDINGHU"/>
</dbReference>
<dbReference type="GO" id="GO:0030261">
    <property type="term" value="P:chromosome condensation"/>
    <property type="evidence" value="ECO:0007669"/>
    <property type="project" value="UniProtKB-KW"/>
</dbReference>
<dbReference type="PANTHER" id="PTHR33175">
    <property type="entry name" value="DNA-BINDING PROTEIN HU"/>
    <property type="match status" value="1"/>
</dbReference>
<dbReference type="PANTHER" id="PTHR33175:SF3">
    <property type="entry name" value="DNA-BINDING PROTEIN HU-BETA"/>
    <property type="match status" value="1"/>
</dbReference>
<organism evidence="5 6">
    <name type="scientific">Candidatus Daviesbacteria bacterium GW2011_GWF2_38_6</name>
    <dbReference type="NCBI Taxonomy" id="1618432"/>
    <lineage>
        <taxon>Bacteria</taxon>
        <taxon>Candidatus Daviesiibacteriota</taxon>
    </lineage>
</organism>
<gene>
    <name evidence="5" type="ORF">US99_C0021G0007</name>
</gene>
<dbReference type="Gene3D" id="4.10.520.10">
    <property type="entry name" value="IHF-like DNA-binding proteins"/>
    <property type="match status" value="1"/>
</dbReference>
<sequence>MTKNELIEKVAKKASLTKRASADAVNSTFNLIRDGLVRGEKMVITGFGTFLIRSRAARRGRNPQTGETIQIPNKKTPGFTAGKTLKRLIK</sequence>
<keyword evidence="2 5" id="KW-0238">DNA-binding</keyword>
<comment type="caution">
    <text evidence="5">The sequence shown here is derived from an EMBL/GenBank/DDBJ whole genome shotgun (WGS) entry which is preliminary data.</text>
</comment>
<keyword evidence="1" id="KW-0226">DNA condensation</keyword>
<feature type="region of interest" description="Disordered" evidence="4">
    <location>
        <begin position="58"/>
        <end position="77"/>
    </location>
</feature>